<name>A0A8J3VZS3_9ACTN</name>
<reference evidence="1" key="1">
    <citation type="submission" date="2021-01" db="EMBL/GenBank/DDBJ databases">
        <title>Whole genome shotgun sequence of Sphaerimonospora thailandensis NBRC 107569.</title>
        <authorList>
            <person name="Komaki H."/>
            <person name="Tamura T."/>
        </authorList>
    </citation>
    <scope>NUCLEOTIDE SEQUENCE</scope>
    <source>
        <strain evidence="1">NBRC 107569</strain>
    </source>
</reference>
<evidence type="ECO:0008006" key="3">
    <source>
        <dbReference type="Google" id="ProtNLM"/>
    </source>
</evidence>
<sequence length="574" mass="60367">MVFTLKNNFNGGSDGTKITAANSGGDSGDAFQTASSTNYTSANATGMRAPLVAVFPDDNGTLAWTGLTLAARTLYVRIYCYLTELPSNAVVQIDAGSGSTVATIRFNSNGTVRLVNRSGVSLATTTSPVSTGQWVRIEAKIVVGTSASNGSCELRLYLNPDSGIPTDAVPASGVDLGTTLPARVMFFNPGFSAFYMDDVAVSDVDWIGTDQLDAEATPDTLTAVWDMPAPAIVLGAGAKPDTLTGAWTLPAPEITTADGLVAINPDPLAGVWVMPAPAVAAFKNALVSVETITGRWDVHDPTAGVPINPGDQITGKGQVEWNGFVFAANTTYIPQKLDGWITDMPGLDSGNVPQPGRHGSYPGRKLAQERHVTLSGLIITDPEEIEQAIEALIQETRVLEDDTELPLAIRLINRVYVGYGSVTRRSIPPDKIGIGQAQYTLQWTLSDPVLLSRELNSAVIVDRTSQTLINAGNAATYPLIRMPGPAANPAIEIKPAGGQERLLEFNLEVPAGQTLIIDAYYGTVRLGGDDQIGSLSDASTAITDLVLPAGPSLVTYDGGGSAPAATVLWRHAYL</sequence>
<accession>A0A8J3VZS3</accession>
<proteinExistence type="predicted"/>
<comment type="caution">
    <text evidence="1">The sequence shown here is derived from an EMBL/GenBank/DDBJ whole genome shotgun (WGS) entry which is preliminary data.</text>
</comment>
<dbReference type="Proteomes" id="UP000610966">
    <property type="component" value="Unassembled WGS sequence"/>
</dbReference>
<dbReference type="EMBL" id="BOOG01000021">
    <property type="protein sequence ID" value="GIH70353.1"/>
    <property type="molecule type" value="Genomic_DNA"/>
</dbReference>
<organism evidence="1 2">
    <name type="scientific">Sphaerimonospora thailandensis</name>
    <dbReference type="NCBI Taxonomy" id="795644"/>
    <lineage>
        <taxon>Bacteria</taxon>
        <taxon>Bacillati</taxon>
        <taxon>Actinomycetota</taxon>
        <taxon>Actinomycetes</taxon>
        <taxon>Streptosporangiales</taxon>
        <taxon>Streptosporangiaceae</taxon>
        <taxon>Sphaerimonospora</taxon>
    </lineage>
</organism>
<gene>
    <name evidence="1" type="ORF">Mth01_26060</name>
</gene>
<evidence type="ECO:0000313" key="1">
    <source>
        <dbReference type="EMBL" id="GIH70353.1"/>
    </source>
</evidence>
<keyword evidence="2" id="KW-1185">Reference proteome</keyword>
<evidence type="ECO:0000313" key="2">
    <source>
        <dbReference type="Proteomes" id="UP000610966"/>
    </source>
</evidence>
<protein>
    <recommendedName>
        <fullName evidence="3">Tail protein</fullName>
    </recommendedName>
</protein>
<dbReference type="AlphaFoldDB" id="A0A8J3VZS3"/>